<dbReference type="PANTHER" id="PTHR12378:SF7">
    <property type="entry name" value="DESUMOYLATING ISOPEPTIDASE 1"/>
    <property type="match status" value="1"/>
</dbReference>
<keyword evidence="2" id="KW-0645">Protease</keyword>
<protein>
    <submittedName>
        <fullName evidence="5">Peptidase</fullName>
    </submittedName>
</protein>
<dbReference type="EMBL" id="JNBR01002837">
    <property type="protein sequence ID" value="OQR81089.1"/>
    <property type="molecule type" value="Genomic_DNA"/>
</dbReference>
<dbReference type="SMART" id="SM01179">
    <property type="entry name" value="DUF862"/>
    <property type="match status" value="1"/>
</dbReference>
<evidence type="ECO:0000256" key="1">
    <source>
        <dbReference type="ARBA" id="ARBA00008140"/>
    </source>
</evidence>
<gene>
    <name evidence="5" type="ORF">ACHHYP_16791</name>
</gene>
<evidence type="ECO:0000313" key="6">
    <source>
        <dbReference type="Proteomes" id="UP000243579"/>
    </source>
</evidence>
<dbReference type="OrthoDB" id="21221at2759"/>
<dbReference type="Gene3D" id="1.25.10.10">
    <property type="entry name" value="Leucine-rich Repeat Variant"/>
    <property type="match status" value="1"/>
</dbReference>
<dbReference type="GO" id="GO:0070646">
    <property type="term" value="P:protein modification by small protein removal"/>
    <property type="evidence" value="ECO:0007669"/>
    <property type="project" value="TreeGrafter"/>
</dbReference>
<feature type="domain" description="PPPDE" evidence="4">
    <location>
        <begin position="2"/>
        <end position="144"/>
    </location>
</feature>
<reference evidence="5 6" key="1">
    <citation type="journal article" date="2014" name="Genome Biol. Evol.">
        <title>The secreted proteins of Achlya hypogyna and Thraustotheca clavata identify the ancestral oomycete secretome and reveal gene acquisitions by horizontal gene transfer.</title>
        <authorList>
            <person name="Misner I."/>
            <person name="Blouin N."/>
            <person name="Leonard G."/>
            <person name="Richards T.A."/>
            <person name="Lane C.E."/>
        </authorList>
    </citation>
    <scope>NUCLEOTIDE SEQUENCE [LARGE SCALE GENOMIC DNA]</scope>
    <source>
        <strain evidence="5 6">ATCC 48635</strain>
    </source>
</reference>
<dbReference type="Gene3D" id="3.90.1720.30">
    <property type="entry name" value="PPPDE domains"/>
    <property type="match status" value="1"/>
</dbReference>
<comment type="caution">
    <text evidence="5">The sequence shown here is derived from an EMBL/GenBank/DDBJ whole genome shotgun (WGS) entry which is preliminary data.</text>
</comment>
<dbReference type="InterPro" id="IPR042266">
    <property type="entry name" value="PPPDE_sf"/>
</dbReference>
<dbReference type="InterPro" id="IPR011989">
    <property type="entry name" value="ARM-like"/>
</dbReference>
<dbReference type="GO" id="GO:0006508">
    <property type="term" value="P:proteolysis"/>
    <property type="evidence" value="ECO:0007669"/>
    <property type="project" value="UniProtKB-KW"/>
</dbReference>
<dbReference type="STRING" id="1202772.A0A1V9Y5W0"/>
<sequence>MARVALHVYDLSRGLARQMSASLLGMHIEGVWHTGVSVYGLEYFYGGGIQAVPPDQVAETYGAPYEVVELGTTDVPQSVFLHFLQEIQPRFTAETYNLLSNNCNNFSNEVANFLVGTNIPQHILDLPQKVLSTPMGAMFRPMFEDMQGRMAASIQSHHNPSPLPTNVPTAKSLTDYSRVYISCLPDLHLERIMGRLNALQEDQLSAIQRLQSFATSKDPSVLQPSDRSVWWSIVARTLKESSAQATFTALCLLRLVLLTDIRAPVDHDTAAVVPVVDLILAHTQGSPAAAHRVLLLSVVLNGLEAPATKEAFGRHLPAWLTFVWATWSSQPTESSHAEMAACIVLNVCREATPADANYDSVQFALVGGCAEVLDAYANQAGLPRSSVAVERLVAGLGLLLQKDAGARGLADAVGLVQVLTRLRPKVGFGAMVSEVLALI</sequence>
<name>A0A1V9Y5W0_ACHHY</name>
<dbReference type="PANTHER" id="PTHR12378">
    <property type="entry name" value="DESUMOYLATING ISOPEPTIDASE"/>
    <property type="match status" value="1"/>
</dbReference>
<dbReference type="PROSITE" id="PS51858">
    <property type="entry name" value="PPPDE"/>
    <property type="match status" value="1"/>
</dbReference>
<accession>A0A1V9Y5W0</accession>
<evidence type="ECO:0000256" key="2">
    <source>
        <dbReference type="ARBA" id="ARBA00022670"/>
    </source>
</evidence>
<keyword evidence="6" id="KW-1185">Reference proteome</keyword>
<keyword evidence="3" id="KW-0378">Hydrolase</keyword>
<dbReference type="Proteomes" id="UP000243579">
    <property type="component" value="Unassembled WGS sequence"/>
</dbReference>
<evidence type="ECO:0000313" key="5">
    <source>
        <dbReference type="EMBL" id="OQR81089.1"/>
    </source>
</evidence>
<dbReference type="GO" id="GO:0008233">
    <property type="term" value="F:peptidase activity"/>
    <property type="evidence" value="ECO:0007669"/>
    <property type="project" value="UniProtKB-KW"/>
</dbReference>
<dbReference type="InterPro" id="IPR008580">
    <property type="entry name" value="PPPDE_dom"/>
</dbReference>
<dbReference type="Pfam" id="PF05903">
    <property type="entry name" value="Peptidase_C97"/>
    <property type="match status" value="1"/>
</dbReference>
<evidence type="ECO:0000259" key="4">
    <source>
        <dbReference type="PROSITE" id="PS51858"/>
    </source>
</evidence>
<proteinExistence type="inferred from homology"/>
<evidence type="ECO:0000256" key="3">
    <source>
        <dbReference type="ARBA" id="ARBA00022801"/>
    </source>
</evidence>
<comment type="similarity">
    <text evidence="1">Belongs to the DeSI family.</text>
</comment>
<dbReference type="AlphaFoldDB" id="A0A1V9Y5W0"/>
<organism evidence="5 6">
    <name type="scientific">Achlya hypogyna</name>
    <name type="common">Oomycete</name>
    <name type="synonym">Protoachlya hypogyna</name>
    <dbReference type="NCBI Taxonomy" id="1202772"/>
    <lineage>
        <taxon>Eukaryota</taxon>
        <taxon>Sar</taxon>
        <taxon>Stramenopiles</taxon>
        <taxon>Oomycota</taxon>
        <taxon>Saprolegniomycetes</taxon>
        <taxon>Saprolegniales</taxon>
        <taxon>Achlyaceae</taxon>
        <taxon>Achlya</taxon>
    </lineage>
</organism>